<evidence type="ECO:0000256" key="5">
    <source>
        <dbReference type="ARBA" id="ARBA00022840"/>
    </source>
</evidence>
<dbReference type="SUPFAM" id="SSF56059">
    <property type="entry name" value="Glutathione synthetase ATP-binding domain-like"/>
    <property type="match status" value="1"/>
</dbReference>
<feature type="binding site" evidence="7">
    <location>
        <position position="74"/>
    </location>
    <ligand>
        <name>N(1)-(5-phospho-beta-D-ribosyl)glycinamide</name>
        <dbReference type="ChEBI" id="CHEBI:143788"/>
    </ligand>
</feature>
<dbReference type="EMBL" id="CP017704">
    <property type="protein sequence ID" value="ASS95061.1"/>
    <property type="molecule type" value="Genomic_DNA"/>
</dbReference>
<dbReference type="Pfam" id="PF02222">
    <property type="entry name" value="ATP-grasp"/>
    <property type="match status" value="1"/>
</dbReference>
<dbReference type="SUPFAM" id="SSF51246">
    <property type="entry name" value="Rudiment single hybrid motif"/>
    <property type="match status" value="1"/>
</dbReference>
<dbReference type="GO" id="GO:0005524">
    <property type="term" value="F:ATP binding"/>
    <property type="evidence" value="ECO:0007669"/>
    <property type="project" value="UniProtKB-UniRule"/>
</dbReference>
<dbReference type="FunFam" id="3.40.50.20:FF:000007">
    <property type="entry name" value="Formate-dependent phosphoribosylglycinamide formyltransferase"/>
    <property type="match status" value="1"/>
</dbReference>
<evidence type="ECO:0000256" key="2">
    <source>
        <dbReference type="ARBA" id="ARBA00022723"/>
    </source>
</evidence>
<feature type="binding site" evidence="7">
    <location>
        <position position="106"/>
    </location>
    <ligand>
        <name>ATP</name>
        <dbReference type="ChEBI" id="CHEBI:30616"/>
    </ligand>
</feature>
<keyword evidence="1 7" id="KW-0436">Ligase</keyword>
<dbReference type="GO" id="GO:0043815">
    <property type="term" value="F:phosphoribosylglycinamide formyltransferase 2 activity"/>
    <property type="evidence" value="ECO:0007669"/>
    <property type="project" value="UniProtKB-UniRule"/>
</dbReference>
<feature type="binding site" evidence="7">
    <location>
        <position position="348"/>
    </location>
    <ligand>
        <name>N(1)-(5-phospho-beta-D-ribosyl)glycinamide</name>
        <dbReference type="ChEBI" id="CHEBI:143788"/>
    </ligand>
</feature>
<reference evidence="9 10" key="1">
    <citation type="submission" date="2016-10" db="EMBL/GenBank/DDBJ databases">
        <title>The whole genome sequencing and assembly of Bacillus simplex DSM 1321 strain.</title>
        <authorList>
            <person name="Park M.-K."/>
            <person name="Lee Y.-J."/>
            <person name="Yi H."/>
            <person name="Bahn Y.-S."/>
            <person name="Kim J.F."/>
            <person name="Lee D.-W."/>
        </authorList>
    </citation>
    <scope>NUCLEOTIDE SEQUENCE [LARGE SCALE GENOMIC DNA]</scope>
    <source>
        <strain evidence="9 10">DSM 1321</strain>
    </source>
</reference>
<feature type="binding site" evidence="7">
    <location>
        <position position="195"/>
    </location>
    <ligand>
        <name>ATP</name>
        <dbReference type="ChEBI" id="CHEBI:30616"/>
    </ligand>
</feature>
<dbReference type="NCBIfam" id="TIGR01142">
    <property type="entry name" value="purT"/>
    <property type="match status" value="1"/>
</dbReference>
<dbReference type="Pfam" id="PF22660">
    <property type="entry name" value="RS_preATP-grasp-like"/>
    <property type="match status" value="1"/>
</dbReference>
<keyword evidence="4 7" id="KW-0658">Purine biosynthesis</keyword>
<feature type="domain" description="ATP-grasp" evidence="8">
    <location>
        <begin position="111"/>
        <end position="300"/>
    </location>
</feature>
<accession>A0A223EII2</accession>
<gene>
    <name evidence="7" type="primary">purT</name>
    <name evidence="9" type="ORF">BS1321_14665</name>
</gene>
<comment type="pathway">
    <text evidence="7">Purine metabolism; IMP biosynthesis via de novo pathway; N(2)-formyl-N(1)-(5-phospho-D-ribosyl)glycinamide from N(1)-(5-phospho-D-ribosyl)glycinamide (formate route): step 1/1.</text>
</comment>
<sequence length="385" mass="42301">MYKSKKILLLGSGELGKEVILEAQRLGVETVAVDRYEHAPAMQVAHRSYVIDMLDAEQLRGVVEKEQPDLIVPEIEAIATSELVKLEEEGFHVIPTARAAKLTMDREGIRRLASETLEIPTAAYKFADTYEEFVQAAKEVGFPNVVKPLMSSSGKGQSVCRTEGDLEDCWKIAMEGGRVQNGRVIIEEFIRFDSEITLLTVRAVNGTMFCAPIGHIQQGGDYIESWQPHNMTEAQIMEAKRIAHAITDELGGYGLFGVELFLSGDKVYFSEVSPRPHDTGLVTLVTQNLSEFALHIRAILGFPIPEIKLISPGASRPLKAQDELSEYSIVGVEQALALPNTQVRLFGKPVTKAGRRVAVALSSADSIELARVNAARALECLVVEK</sequence>
<evidence type="ECO:0000256" key="7">
    <source>
        <dbReference type="HAMAP-Rule" id="MF_01643"/>
    </source>
</evidence>
<dbReference type="RefSeq" id="WP_063234118.1">
    <property type="nucleotide sequence ID" value="NZ_BCVO01000013.1"/>
</dbReference>
<name>A0A223EII2_9BACI</name>
<organism evidence="9 10">
    <name type="scientific">Peribacillus simplex NBRC 15720 = DSM 1321</name>
    <dbReference type="NCBI Taxonomy" id="1349754"/>
    <lineage>
        <taxon>Bacteria</taxon>
        <taxon>Bacillati</taxon>
        <taxon>Bacillota</taxon>
        <taxon>Bacilli</taxon>
        <taxon>Bacillales</taxon>
        <taxon>Bacillaceae</taxon>
        <taxon>Peribacillus</taxon>
    </lineage>
</organism>
<evidence type="ECO:0000256" key="4">
    <source>
        <dbReference type="ARBA" id="ARBA00022755"/>
    </source>
</evidence>
<evidence type="ECO:0000313" key="9">
    <source>
        <dbReference type="EMBL" id="ASS95061.1"/>
    </source>
</evidence>
<dbReference type="InterPro" id="IPR054350">
    <property type="entry name" value="PurT/PurK_preATP-grasp"/>
</dbReference>
<comment type="function">
    <text evidence="7">Involved in the de novo purine biosynthesis. Catalyzes the transfer of formate to 5-phospho-ribosyl-glycinamide (GAR), producing 5-phospho-ribosyl-N-formylglycinamide (FGAR). Formate is provided by PurU via hydrolysis of 10-formyl-tetrahydrofolate.</text>
</comment>
<comment type="catalytic activity">
    <reaction evidence="7">
        <text>N(1)-(5-phospho-beta-D-ribosyl)glycinamide + formate + ATP = N(2)-formyl-N(1)-(5-phospho-beta-D-ribosyl)glycinamide + ADP + phosphate + H(+)</text>
        <dbReference type="Rhea" id="RHEA:24829"/>
        <dbReference type="ChEBI" id="CHEBI:15378"/>
        <dbReference type="ChEBI" id="CHEBI:15740"/>
        <dbReference type="ChEBI" id="CHEBI:30616"/>
        <dbReference type="ChEBI" id="CHEBI:43474"/>
        <dbReference type="ChEBI" id="CHEBI:143788"/>
        <dbReference type="ChEBI" id="CHEBI:147286"/>
        <dbReference type="ChEBI" id="CHEBI:456216"/>
        <dbReference type="EC" id="6.3.1.21"/>
    </reaction>
</comment>
<dbReference type="SUPFAM" id="SSF52440">
    <property type="entry name" value="PreATP-grasp domain"/>
    <property type="match status" value="1"/>
</dbReference>
<dbReference type="HAMAP" id="MF_01643">
    <property type="entry name" value="PurT"/>
    <property type="match status" value="1"/>
</dbReference>
<keyword evidence="3 7" id="KW-0547">Nucleotide-binding</keyword>
<dbReference type="Proteomes" id="UP000214618">
    <property type="component" value="Chromosome"/>
</dbReference>
<dbReference type="Gene3D" id="3.30.470.20">
    <property type="entry name" value="ATP-grasp fold, B domain"/>
    <property type="match status" value="1"/>
</dbReference>
<dbReference type="NCBIfam" id="NF006766">
    <property type="entry name" value="PRK09288.1"/>
    <property type="match status" value="1"/>
</dbReference>
<proteinExistence type="inferred from homology"/>
<feature type="binding site" evidence="7">
    <location>
        <begin position="152"/>
        <end position="157"/>
    </location>
    <ligand>
        <name>ATP</name>
        <dbReference type="ChEBI" id="CHEBI:30616"/>
    </ligand>
</feature>
<dbReference type="PANTHER" id="PTHR43055">
    <property type="entry name" value="FORMATE-DEPENDENT PHOSPHORIBOSYLGLYCINAMIDE FORMYLTRANSFERASE"/>
    <property type="match status" value="1"/>
</dbReference>
<dbReference type="Gene3D" id="3.40.50.20">
    <property type="match status" value="1"/>
</dbReference>
<dbReference type="Gene3D" id="3.30.1490.20">
    <property type="entry name" value="ATP-grasp fold, A domain"/>
    <property type="match status" value="1"/>
</dbReference>
<feature type="binding site" evidence="7">
    <location>
        <position position="259"/>
    </location>
    <ligand>
        <name>Mg(2+)</name>
        <dbReference type="ChEBI" id="CHEBI:18420"/>
    </ligand>
</feature>
<dbReference type="GO" id="GO:0006189">
    <property type="term" value="P:'de novo' IMP biosynthetic process"/>
    <property type="evidence" value="ECO:0007669"/>
    <property type="project" value="UniProtKB-UniRule"/>
</dbReference>
<keyword evidence="5 7" id="KW-0067">ATP-binding</keyword>
<dbReference type="InterPro" id="IPR005862">
    <property type="entry name" value="PurT"/>
</dbReference>
<evidence type="ECO:0000313" key="10">
    <source>
        <dbReference type="Proteomes" id="UP000214618"/>
    </source>
</evidence>
<dbReference type="InterPro" id="IPR003135">
    <property type="entry name" value="ATP-grasp_carboxylate-amine"/>
</dbReference>
<feature type="binding site" evidence="7">
    <location>
        <position position="147"/>
    </location>
    <ligand>
        <name>ATP</name>
        <dbReference type="ChEBI" id="CHEBI:30616"/>
    </ligand>
</feature>
<comment type="similarity">
    <text evidence="7">Belongs to the PurK/PurT family.</text>
</comment>
<evidence type="ECO:0000256" key="3">
    <source>
        <dbReference type="ARBA" id="ARBA00022741"/>
    </source>
</evidence>
<feature type="binding site" evidence="7">
    <location>
        <position position="271"/>
    </location>
    <ligand>
        <name>Mg(2+)</name>
        <dbReference type="ChEBI" id="CHEBI:18420"/>
    </ligand>
</feature>
<protein>
    <recommendedName>
        <fullName evidence="7">Formate-dependent phosphoribosylglycinamide formyltransferase</fullName>
        <ecNumber evidence="7">6.3.1.21</ecNumber>
    </recommendedName>
    <alternativeName>
        <fullName evidence="7">5'-phosphoribosylglycinamide transformylase 2</fullName>
    </alternativeName>
    <alternativeName>
        <fullName evidence="7">Formate-dependent GAR transformylase</fullName>
    </alternativeName>
    <alternativeName>
        <fullName evidence="7">GAR transformylase 2</fullName>
        <shortName evidence="7">GART 2</shortName>
    </alternativeName>
    <alternativeName>
        <fullName evidence="7">Non-folate glycinamide ribonucleotide transformylase</fullName>
    </alternativeName>
    <alternativeName>
        <fullName evidence="7">Phosphoribosylglycinamide formyltransferase 2</fullName>
    </alternativeName>
</protein>
<evidence type="ECO:0000256" key="1">
    <source>
        <dbReference type="ARBA" id="ARBA00022598"/>
    </source>
</evidence>
<dbReference type="GO" id="GO:0000287">
    <property type="term" value="F:magnesium ion binding"/>
    <property type="evidence" value="ECO:0007669"/>
    <property type="project" value="UniProtKB-UniRule"/>
</dbReference>
<dbReference type="AlphaFoldDB" id="A0A223EII2"/>
<feature type="binding site" evidence="7">
    <location>
        <begin position="187"/>
        <end position="190"/>
    </location>
    <ligand>
        <name>ATP</name>
        <dbReference type="ChEBI" id="CHEBI:30616"/>
    </ligand>
</feature>
<feature type="binding site" evidence="7">
    <location>
        <position position="278"/>
    </location>
    <ligand>
        <name>N(1)-(5-phospho-beta-D-ribosyl)glycinamide</name>
        <dbReference type="ChEBI" id="CHEBI:143788"/>
    </ligand>
</feature>
<dbReference type="GeneID" id="56473996"/>
<keyword evidence="6 7" id="KW-0460">Magnesium</keyword>
<evidence type="ECO:0000256" key="6">
    <source>
        <dbReference type="ARBA" id="ARBA00022842"/>
    </source>
</evidence>
<dbReference type="GO" id="GO:0005829">
    <property type="term" value="C:cytosol"/>
    <property type="evidence" value="ECO:0007669"/>
    <property type="project" value="TreeGrafter"/>
</dbReference>
<keyword evidence="9" id="KW-0808">Transferase</keyword>
<dbReference type="PANTHER" id="PTHR43055:SF1">
    <property type="entry name" value="FORMATE-DEPENDENT PHOSPHORIBOSYLGLYCINAMIDE FORMYLTRANSFERASE"/>
    <property type="match status" value="1"/>
</dbReference>
<keyword evidence="2 7" id="KW-0479">Metal-binding</keyword>
<dbReference type="InterPro" id="IPR011761">
    <property type="entry name" value="ATP-grasp"/>
</dbReference>
<dbReference type="GO" id="GO:0004644">
    <property type="term" value="F:phosphoribosylglycinamide formyltransferase activity"/>
    <property type="evidence" value="ECO:0007669"/>
    <property type="project" value="UniProtKB-UniRule"/>
</dbReference>
<dbReference type="OrthoDB" id="9804625at2"/>
<dbReference type="InterPro" id="IPR011054">
    <property type="entry name" value="Rudment_hybrid_motif"/>
</dbReference>
<dbReference type="InterPro" id="IPR016185">
    <property type="entry name" value="PreATP-grasp_dom_sf"/>
</dbReference>
<dbReference type="Pfam" id="PF21244">
    <property type="entry name" value="PurT_C"/>
    <property type="match status" value="1"/>
</dbReference>
<dbReference type="EC" id="6.3.1.21" evidence="7"/>
<dbReference type="PROSITE" id="PS50975">
    <property type="entry name" value="ATP_GRASP"/>
    <property type="match status" value="1"/>
</dbReference>
<feature type="binding site" evidence="7">
    <location>
        <begin position="355"/>
        <end position="356"/>
    </location>
    <ligand>
        <name>N(1)-(5-phospho-beta-D-ribosyl)glycinamide</name>
        <dbReference type="ChEBI" id="CHEBI:143788"/>
    </ligand>
</feature>
<comment type="subunit">
    <text evidence="7">Homodimer.</text>
</comment>
<dbReference type="InterPro" id="IPR013815">
    <property type="entry name" value="ATP_grasp_subdomain_1"/>
</dbReference>
<dbReference type="UniPathway" id="UPA00074">
    <property type="reaction ID" value="UER00127"/>
</dbReference>
<feature type="binding site" evidence="7">
    <location>
        <begin position="14"/>
        <end position="15"/>
    </location>
    <ligand>
        <name>N(1)-(5-phospho-beta-D-ribosyl)glycinamide</name>
        <dbReference type="ChEBI" id="CHEBI:143788"/>
    </ligand>
</feature>
<dbReference type="InterPro" id="IPR048740">
    <property type="entry name" value="PurT_C"/>
</dbReference>
<evidence type="ECO:0000259" key="8">
    <source>
        <dbReference type="PROSITE" id="PS50975"/>
    </source>
</evidence>